<dbReference type="OrthoDB" id="5132116at2759"/>
<evidence type="ECO:0008006" key="5">
    <source>
        <dbReference type="Google" id="ProtNLM"/>
    </source>
</evidence>
<dbReference type="PRINTS" id="PR00190">
    <property type="entry name" value="ACTIN"/>
</dbReference>
<keyword evidence="4" id="KW-1185">Reference proteome</keyword>
<protein>
    <recommendedName>
        <fullName evidence="5">Actin</fullName>
    </recommendedName>
</protein>
<organism evidence="3 4">
    <name type="scientific">Polarella glacialis</name>
    <name type="common">Dinoflagellate</name>
    <dbReference type="NCBI Taxonomy" id="89957"/>
    <lineage>
        <taxon>Eukaryota</taxon>
        <taxon>Sar</taxon>
        <taxon>Alveolata</taxon>
        <taxon>Dinophyceae</taxon>
        <taxon>Suessiales</taxon>
        <taxon>Suessiaceae</taxon>
        <taxon>Polarella</taxon>
    </lineage>
</organism>
<evidence type="ECO:0000313" key="3">
    <source>
        <dbReference type="EMBL" id="CAE8593919.1"/>
    </source>
</evidence>
<dbReference type="EMBL" id="CAJNNV010006673">
    <property type="protein sequence ID" value="CAE8593919.1"/>
    <property type="molecule type" value="Genomic_DNA"/>
</dbReference>
<evidence type="ECO:0000313" key="4">
    <source>
        <dbReference type="Proteomes" id="UP000654075"/>
    </source>
</evidence>
<dbReference type="Pfam" id="PF00022">
    <property type="entry name" value="Actin"/>
    <property type="match status" value="2"/>
</dbReference>
<gene>
    <name evidence="3" type="ORF">PGLA1383_LOCUS12501</name>
</gene>
<evidence type="ECO:0000256" key="1">
    <source>
        <dbReference type="ARBA" id="ARBA00049360"/>
    </source>
</evidence>
<dbReference type="SMART" id="SM00268">
    <property type="entry name" value="ACTIN"/>
    <property type="match status" value="1"/>
</dbReference>
<proteinExistence type="inferred from homology"/>
<dbReference type="Gene3D" id="3.90.640.10">
    <property type="entry name" value="Actin, Chain A, domain 4"/>
    <property type="match status" value="1"/>
</dbReference>
<comment type="catalytic activity">
    <reaction evidence="1">
        <text>ATP + H2O = ADP + phosphate + H(+)</text>
        <dbReference type="Rhea" id="RHEA:13065"/>
        <dbReference type="ChEBI" id="CHEBI:15377"/>
        <dbReference type="ChEBI" id="CHEBI:15378"/>
        <dbReference type="ChEBI" id="CHEBI:30616"/>
        <dbReference type="ChEBI" id="CHEBI:43474"/>
        <dbReference type="ChEBI" id="CHEBI:456216"/>
    </reaction>
</comment>
<comment type="caution">
    <text evidence="3">The sequence shown here is derived from an EMBL/GenBank/DDBJ whole genome shotgun (WGS) entry which is preliminary data.</text>
</comment>
<dbReference type="InterPro" id="IPR004000">
    <property type="entry name" value="Actin"/>
</dbReference>
<dbReference type="InterPro" id="IPR043129">
    <property type="entry name" value="ATPase_NBD"/>
</dbReference>
<dbReference type="AlphaFoldDB" id="A0A813E0N4"/>
<sequence>MPLNPKENRERITAIMLEVFEVPAFYLASRPALSLYGSGRTSGLVVQSGSSMTHVVPVREGYILPHAVMQSHLGGQDVTKCLAHALQQRDLAVDFATLDDAKISFCFVRLDADSERCDVEQAFQSPDGQVIRLSTERYASPEVLFQPNLVGKDCSAIHELAYDAVFRCDVNQRKNLCDFILLAGGNTLFTGLEERLCRELRSLGSPFQRIKVSAPADRKFSSWVGGSILSRLSTFQSMWISDLEYEESTPAIVHRKCF</sequence>
<comment type="similarity">
    <text evidence="2">Belongs to the actin family.</text>
</comment>
<accession>A0A813E0N4</accession>
<reference evidence="3" key="1">
    <citation type="submission" date="2021-02" db="EMBL/GenBank/DDBJ databases">
        <authorList>
            <person name="Dougan E. K."/>
            <person name="Rhodes N."/>
            <person name="Thang M."/>
            <person name="Chan C."/>
        </authorList>
    </citation>
    <scope>NUCLEOTIDE SEQUENCE</scope>
</reference>
<dbReference type="Gene3D" id="3.30.420.40">
    <property type="match status" value="3"/>
</dbReference>
<dbReference type="Proteomes" id="UP000654075">
    <property type="component" value="Unassembled WGS sequence"/>
</dbReference>
<evidence type="ECO:0000256" key="2">
    <source>
        <dbReference type="RuleBase" id="RU000487"/>
    </source>
</evidence>
<name>A0A813E0N4_POLGL</name>
<dbReference type="PANTHER" id="PTHR11937">
    <property type="entry name" value="ACTIN"/>
    <property type="match status" value="1"/>
</dbReference>
<dbReference type="SUPFAM" id="SSF53067">
    <property type="entry name" value="Actin-like ATPase domain"/>
    <property type="match status" value="2"/>
</dbReference>